<reference evidence="2 3" key="1">
    <citation type="submission" date="2019-03" db="EMBL/GenBank/DDBJ databases">
        <title>Draft Genome Sequence of Massilia arenosa sp. nov., a Novel Massilia Species Isolated from a Sandy-loam Maize Soil.</title>
        <authorList>
            <person name="Raths R."/>
            <person name="Peta V."/>
            <person name="Bucking H."/>
        </authorList>
    </citation>
    <scope>NUCLEOTIDE SEQUENCE [LARGE SCALE GENOMIC DNA]</scope>
    <source>
        <strain evidence="2 3">MC02</strain>
    </source>
</reference>
<accession>A0A4Y9RTE0</accession>
<dbReference type="Proteomes" id="UP000298438">
    <property type="component" value="Unassembled WGS sequence"/>
</dbReference>
<feature type="domain" description="MlaB-like STAS" evidence="1">
    <location>
        <begin position="6"/>
        <end position="79"/>
    </location>
</feature>
<name>A0A4Y9RTE0_9BURK</name>
<protein>
    <submittedName>
        <fullName evidence="2">STAS domain-containing protein</fullName>
    </submittedName>
</protein>
<sequence>MLAVESITFQNARAVLEQGCAAIRGGEREIDLRAVHTADSSAVAVLLAWQRTARKVGGTLSYRNIPAGLHSLAHVYGVDVLLAA</sequence>
<comment type="caution">
    <text evidence="2">The sequence shown here is derived from an EMBL/GenBank/DDBJ whole genome shotgun (WGS) entry which is preliminary data.</text>
</comment>
<dbReference type="AlphaFoldDB" id="A0A4Y9RTE0"/>
<organism evidence="2 3">
    <name type="scientific">Zemynaea arenosa</name>
    <dbReference type="NCBI Taxonomy" id="2561931"/>
    <lineage>
        <taxon>Bacteria</taxon>
        <taxon>Pseudomonadati</taxon>
        <taxon>Pseudomonadota</taxon>
        <taxon>Betaproteobacteria</taxon>
        <taxon>Burkholderiales</taxon>
        <taxon>Oxalobacteraceae</taxon>
        <taxon>Telluria group</taxon>
        <taxon>Zemynaea</taxon>
    </lineage>
</organism>
<evidence type="ECO:0000259" key="1">
    <source>
        <dbReference type="Pfam" id="PF13466"/>
    </source>
</evidence>
<dbReference type="InterPro" id="IPR036513">
    <property type="entry name" value="STAS_dom_sf"/>
</dbReference>
<dbReference type="RefSeq" id="WP_135209466.1">
    <property type="nucleotide sequence ID" value="NZ_SPVF01000269.1"/>
</dbReference>
<dbReference type="OrthoDB" id="9156744at2"/>
<dbReference type="Pfam" id="PF13466">
    <property type="entry name" value="STAS_2"/>
    <property type="match status" value="1"/>
</dbReference>
<evidence type="ECO:0000313" key="3">
    <source>
        <dbReference type="Proteomes" id="UP000298438"/>
    </source>
</evidence>
<evidence type="ECO:0000313" key="2">
    <source>
        <dbReference type="EMBL" id="TFW10799.1"/>
    </source>
</evidence>
<dbReference type="EMBL" id="SPVF01000269">
    <property type="protein sequence ID" value="TFW10799.1"/>
    <property type="molecule type" value="Genomic_DNA"/>
</dbReference>
<dbReference type="InterPro" id="IPR058548">
    <property type="entry name" value="MlaB-like_STAS"/>
</dbReference>
<gene>
    <name evidence="2" type="ORF">E4L96_22505</name>
</gene>
<proteinExistence type="predicted"/>
<dbReference type="SUPFAM" id="SSF52091">
    <property type="entry name" value="SpoIIaa-like"/>
    <property type="match status" value="1"/>
</dbReference>
<dbReference type="Gene3D" id="3.30.750.24">
    <property type="entry name" value="STAS domain"/>
    <property type="match status" value="1"/>
</dbReference>
<keyword evidence="3" id="KW-1185">Reference proteome</keyword>